<keyword evidence="3" id="KW-1185">Reference proteome</keyword>
<proteinExistence type="predicted"/>
<name>A0A3N4JJ04_9PEZI</name>
<sequence length="202" mass="22493">MHTIRIKIQSNFPKPLQSPLLQDMIHSNPSRVHPPTSESPTHHSPTITRRCTAGLSKACEESHRALRYIILFPSSQSPLRCQQKKCTAGIKNPHVSTHAVYFTCKGLEVEGNVKWENKFNNRGDVLVLETLRRIRRVGLGVSISFVRYCIALANIHSIALAHTLLNAAAFLEISNFGGFCSTSSYFGGRKGCVVPVWSIPSW</sequence>
<accession>A0A3N4JJ04</accession>
<evidence type="ECO:0000256" key="1">
    <source>
        <dbReference type="SAM" id="MobiDB-lite"/>
    </source>
</evidence>
<evidence type="ECO:0000313" key="2">
    <source>
        <dbReference type="EMBL" id="RPA96958.1"/>
    </source>
</evidence>
<dbReference type="EMBL" id="ML120409">
    <property type="protein sequence ID" value="RPA96958.1"/>
    <property type="molecule type" value="Genomic_DNA"/>
</dbReference>
<feature type="region of interest" description="Disordered" evidence="1">
    <location>
        <begin position="25"/>
        <end position="47"/>
    </location>
</feature>
<reference evidence="2 3" key="1">
    <citation type="journal article" date="2018" name="Nat. Ecol. Evol.">
        <title>Pezizomycetes genomes reveal the molecular basis of ectomycorrhizal truffle lifestyle.</title>
        <authorList>
            <person name="Murat C."/>
            <person name="Payen T."/>
            <person name="Noel B."/>
            <person name="Kuo A."/>
            <person name="Morin E."/>
            <person name="Chen J."/>
            <person name="Kohler A."/>
            <person name="Krizsan K."/>
            <person name="Balestrini R."/>
            <person name="Da Silva C."/>
            <person name="Montanini B."/>
            <person name="Hainaut M."/>
            <person name="Levati E."/>
            <person name="Barry K.W."/>
            <person name="Belfiori B."/>
            <person name="Cichocki N."/>
            <person name="Clum A."/>
            <person name="Dockter R.B."/>
            <person name="Fauchery L."/>
            <person name="Guy J."/>
            <person name="Iotti M."/>
            <person name="Le Tacon F."/>
            <person name="Lindquist E.A."/>
            <person name="Lipzen A."/>
            <person name="Malagnac F."/>
            <person name="Mello A."/>
            <person name="Molinier V."/>
            <person name="Miyauchi S."/>
            <person name="Poulain J."/>
            <person name="Riccioni C."/>
            <person name="Rubini A."/>
            <person name="Sitrit Y."/>
            <person name="Splivallo R."/>
            <person name="Traeger S."/>
            <person name="Wang M."/>
            <person name="Zifcakova L."/>
            <person name="Wipf D."/>
            <person name="Zambonelli A."/>
            <person name="Paolocci F."/>
            <person name="Nowrousian M."/>
            <person name="Ottonello S."/>
            <person name="Baldrian P."/>
            <person name="Spatafora J.W."/>
            <person name="Henrissat B."/>
            <person name="Nagy L.G."/>
            <person name="Aury J.M."/>
            <person name="Wincker P."/>
            <person name="Grigoriev I.V."/>
            <person name="Bonfante P."/>
            <person name="Martin F.M."/>
        </authorList>
    </citation>
    <scope>NUCLEOTIDE SEQUENCE [LARGE SCALE GENOMIC DNA]</scope>
    <source>
        <strain evidence="2 3">120613-1</strain>
    </source>
</reference>
<evidence type="ECO:0000313" key="3">
    <source>
        <dbReference type="Proteomes" id="UP000276215"/>
    </source>
</evidence>
<protein>
    <submittedName>
        <fullName evidence="2">Uncharacterized protein</fullName>
    </submittedName>
</protein>
<organism evidence="2 3">
    <name type="scientific">Choiromyces venosus 120613-1</name>
    <dbReference type="NCBI Taxonomy" id="1336337"/>
    <lineage>
        <taxon>Eukaryota</taxon>
        <taxon>Fungi</taxon>
        <taxon>Dikarya</taxon>
        <taxon>Ascomycota</taxon>
        <taxon>Pezizomycotina</taxon>
        <taxon>Pezizomycetes</taxon>
        <taxon>Pezizales</taxon>
        <taxon>Tuberaceae</taxon>
        <taxon>Choiromyces</taxon>
    </lineage>
</organism>
<dbReference type="AlphaFoldDB" id="A0A3N4JJ04"/>
<dbReference type="Proteomes" id="UP000276215">
    <property type="component" value="Unassembled WGS sequence"/>
</dbReference>
<gene>
    <name evidence="2" type="ORF">L873DRAFT_1159701</name>
</gene>
<feature type="compositionally biased region" description="Low complexity" evidence="1">
    <location>
        <begin position="33"/>
        <end position="46"/>
    </location>
</feature>